<evidence type="ECO:0000313" key="12">
    <source>
        <dbReference type="EMBL" id="ORY91552.1"/>
    </source>
</evidence>
<dbReference type="GO" id="GO:0030915">
    <property type="term" value="C:Smc5-Smc6 complex"/>
    <property type="evidence" value="ECO:0007669"/>
    <property type="project" value="InterPro"/>
</dbReference>
<evidence type="ECO:0000256" key="3">
    <source>
        <dbReference type="ARBA" id="ARBA00008212"/>
    </source>
</evidence>
<dbReference type="Pfam" id="PF11789">
    <property type="entry name" value="zf-Nse"/>
    <property type="match status" value="1"/>
</dbReference>
<evidence type="ECO:0000256" key="8">
    <source>
        <dbReference type="ARBA" id="ARBA00022833"/>
    </source>
</evidence>
<dbReference type="FunCoup" id="A0A1Y2G4W9">
    <property type="interactions" value="132"/>
</dbReference>
<dbReference type="UniPathway" id="UPA00886"/>
<dbReference type="EMBL" id="MCGR01000002">
    <property type="protein sequence ID" value="ORY91552.1"/>
    <property type="molecule type" value="Genomic_DNA"/>
</dbReference>
<comment type="caution">
    <text evidence="12">The sequence shown here is derived from an EMBL/GenBank/DDBJ whole genome shotgun (WGS) entry which is preliminary data.</text>
</comment>
<keyword evidence="5" id="KW-0479">Metal-binding</keyword>
<dbReference type="GO" id="GO:0000724">
    <property type="term" value="P:double-strand break repair via homologous recombination"/>
    <property type="evidence" value="ECO:0007669"/>
    <property type="project" value="InterPro"/>
</dbReference>
<dbReference type="GO" id="GO:0005634">
    <property type="term" value="C:nucleus"/>
    <property type="evidence" value="ECO:0007669"/>
    <property type="project" value="UniProtKB-SubCell"/>
</dbReference>
<comment type="similarity">
    <text evidence="3">Belongs to the NSE2 family.</text>
</comment>
<feature type="compositionally biased region" description="Basic and acidic residues" evidence="10">
    <location>
        <begin position="196"/>
        <end position="209"/>
    </location>
</feature>
<evidence type="ECO:0000256" key="2">
    <source>
        <dbReference type="ARBA" id="ARBA00004718"/>
    </source>
</evidence>
<evidence type="ECO:0000256" key="7">
    <source>
        <dbReference type="ARBA" id="ARBA00022786"/>
    </source>
</evidence>
<protein>
    <recommendedName>
        <fullName evidence="11">SP-RING-type domain-containing protein</fullName>
    </recommendedName>
</protein>
<dbReference type="InterPro" id="IPR004181">
    <property type="entry name" value="Znf_MIZ"/>
</dbReference>
<sequence>MMMQSLTMTTSPRIPRRQDEIKQLDRELRAVLDKMYEVDIRRKALSDTRQRIAQGYQIADIFDVYEKKTEGPLAERQKKTTRQRFMGNDVYTGFRGLVFEALYNGRAVPSMKKLIPAEADDTDDSDDELEVGAQSTDYKCPLTLQLLKDAHSSKKCPHSFTGEHIRDYLKKGPQGCPVGGCPQTLSLADIEPNENLQRRVDASARRAAQDKANGVSGTQKGKSATQYEVMSSDEEDD</sequence>
<evidence type="ECO:0000256" key="5">
    <source>
        <dbReference type="ARBA" id="ARBA00022723"/>
    </source>
</evidence>
<keyword evidence="8" id="KW-0862">Zinc</keyword>
<feature type="domain" description="SP-RING-type" evidence="11">
    <location>
        <begin position="127"/>
        <end position="181"/>
    </location>
</feature>
<dbReference type="CDD" id="cd16651">
    <property type="entry name" value="SPL-RING_NSE2"/>
    <property type="match status" value="1"/>
</dbReference>
<dbReference type="PANTHER" id="PTHR21330:SF1">
    <property type="entry name" value="E3 SUMO-PROTEIN LIGASE NSE2"/>
    <property type="match status" value="1"/>
</dbReference>
<accession>A0A1Y2G4W9</accession>
<evidence type="ECO:0000313" key="13">
    <source>
        <dbReference type="Proteomes" id="UP000193467"/>
    </source>
</evidence>
<proteinExistence type="inferred from homology"/>
<comment type="pathway">
    <text evidence="2">Protein modification; protein sumoylation.</text>
</comment>
<dbReference type="GO" id="GO:0061665">
    <property type="term" value="F:SUMO ligase activity"/>
    <property type="evidence" value="ECO:0007669"/>
    <property type="project" value="TreeGrafter"/>
</dbReference>
<organism evidence="12 13">
    <name type="scientific">Leucosporidium creatinivorum</name>
    <dbReference type="NCBI Taxonomy" id="106004"/>
    <lineage>
        <taxon>Eukaryota</taxon>
        <taxon>Fungi</taxon>
        <taxon>Dikarya</taxon>
        <taxon>Basidiomycota</taxon>
        <taxon>Pucciniomycotina</taxon>
        <taxon>Microbotryomycetes</taxon>
        <taxon>Leucosporidiales</taxon>
        <taxon>Leucosporidium</taxon>
    </lineage>
</organism>
<keyword evidence="13" id="KW-1185">Reference proteome</keyword>
<reference evidence="12 13" key="1">
    <citation type="submission" date="2016-07" db="EMBL/GenBank/DDBJ databases">
        <title>Pervasive Adenine N6-methylation of Active Genes in Fungi.</title>
        <authorList>
            <consortium name="DOE Joint Genome Institute"/>
            <person name="Mondo S.J."/>
            <person name="Dannebaum R.O."/>
            <person name="Kuo R.C."/>
            <person name="Labutti K."/>
            <person name="Haridas S."/>
            <person name="Kuo A."/>
            <person name="Salamov A."/>
            <person name="Ahrendt S.R."/>
            <person name="Lipzen A."/>
            <person name="Sullivan W."/>
            <person name="Andreopoulos W.B."/>
            <person name="Clum A."/>
            <person name="Lindquist E."/>
            <person name="Daum C."/>
            <person name="Ramamoorthy G.K."/>
            <person name="Gryganskyi A."/>
            <person name="Culley D."/>
            <person name="Magnuson J.K."/>
            <person name="James T.Y."/>
            <person name="O'Malley M.A."/>
            <person name="Stajich J.E."/>
            <person name="Spatafora J.W."/>
            <person name="Visel A."/>
            <person name="Grigoriev I.V."/>
        </authorList>
    </citation>
    <scope>NUCLEOTIDE SEQUENCE [LARGE SCALE GENOMIC DNA]</scope>
    <source>
        <strain evidence="12 13">62-1032</strain>
    </source>
</reference>
<evidence type="ECO:0000256" key="4">
    <source>
        <dbReference type="ARBA" id="ARBA00022679"/>
    </source>
</evidence>
<keyword evidence="7" id="KW-0833">Ubl conjugation pathway</keyword>
<dbReference type="STRING" id="106004.A0A1Y2G4W9"/>
<evidence type="ECO:0000256" key="1">
    <source>
        <dbReference type="ARBA" id="ARBA00004123"/>
    </source>
</evidence>
<dbReference type="OrthoDB" id="26899at2759"/>
<gene>
    <name evidence="12" type="ORF">BCR35DRAFT_69745</name>
</gene>
<dbReference type="PANTHER" id="PTHR21330">
    <property type="entry name" value="E3 SUMO-PROTEIN LIGASE NSE2"/>
    <property type="match status" value="1"/>
</dbReference>
<dbReference type="InterPro" id="IPR026846">
    <property type="entry name" value="Nse2(Mms21)"/>
</dbReference>
<dbReference type="InParanoid" id="A0A1Y2G4W9"/>
<evidence type="ECO:0000259" key="11">
    <source>
        <dbReference type="Pfam" id="PF11789"/>
    </source>
</evidence>
<dbReference type="Proteomes" id="UP000193467">
    <property type="component" value="Unassembled WGS sequence"/>
</dbReference>
<dbReference type="SUPFAM" id="SSF57850">
    <property type="entry name" value="RING/U-box"/>
    <property type="match status" value="1"/>
</dbReference>
<feature type="region of interest" description="Disordered" evidence="10">
    <location>
        <begin position="192"/>
        <end position="237"/>
    </location>
</feature>
<dbReference type="AlphaFoldDB" id="A0A1Y2G4W9"/>
<name>A0A1Y2G4W9_9BASI</name>
<evidence type="ECO:0000256" key="10">
    <source>
        <dbReference type="SAM" id="MobiDB-lite"/>
    </source>
</evidence>
<evidence type="ECO:0000256" key="6">
    <source>
        <dbReference type="ARBA" id="ARBA00022771"/>
    </source>
</evidence>
<comment type="subcellular location">
    <subcellularLocation>
        <location evidence="1">Nucleus</location>
    </subcellularLocation>
</comment>
<dbReference type="InterPro" id="IPR013083">
    <property type="entry name" value="Znf_RING/FYVE/PHD"/>
</dbReference>
<dbReference type="Gene3D" id="3.30.40.10">
    <property type="entry name" value="Zinc/RING finger domain, C3HC4 (zinc finger)"/>
    <property type="match status" value="1"/>
</dbReference>
<keyword evidence="6" id="KW-0863">Zinc-finger</keyword>
<dbReference type="GO" id="GO:0016925">
    <property type="term" value="P:protein sumoylation"/>
    <property type="evidence" value="ECO:0007669"/>
    <property type="project" value="UniProtKB-UniPathway"/>
</dbReference>
<dbReference type="GO" id="GO:0008270">
    <property type="term" value="F:zinc ion binding"/>
    <property type="evidence" value="ECO:0007669"/>
    <property type="project" value="UniProtKB-KW"/>
</dbReference>
<evidence type="ECO:0000256" key="9">
    <source>
        <dbReference type="ARBA" id="ARBA00023242"/>
    </source>
</evidence>
<feature type="compositionally biased region" description="Polar residues" evidence="10">
    <location>
        <begin position="215"/>
        <end position="229"/>
    </location>
</feature>
<keyword evidence="4" id="KW-0808">Transferase</keyword>
<keyword evidence="9" id="KW-0539">Nucleus</keyword>